<dbReference type="OrthoDB" id="9811118at2"/>
<name>A0A2P7QUV3_9SPHN</name>
<dbReference type="PIRSF" id="PIRSF003113">
    <property type="entry name" value="BolA"/>
    <property type="match status" value="1"/>
</dbReference>
<keyword evidence="3" id="KW-1185">Reference proteome</keyword>
<dbReference type="GO" id="GO:0016226">
    <property type="term" value="P:iron-sulfur cluster assembly"/>
    <property type="evidence" value="ECO:0007669"/>
    <property type="project" value="TreeGrafter"/>
</dbReference>
<evidence type="ECO:0000313" key="2">
    <source>
        <dbReference type="EMBL" id="PSJ41756.1"/>
    </source>
</evidence>
<gene>
    <name evidence="2" type="ORF">C7I55_05590</name>
</gene>
<sequence length="94" mass="10307">MTAHLTGPVAQEIAQRLQLALAPESLQVIDDSEKHRGHAGHDSRGESHFTVEIVAERFRGLGRLDRQRAVNSALGDLLRERVHALAIKARAPGE</sequence>
<dbReference type="SUPFAM" id="SSF82657">
    <property type="entry name" value="BolA-like"/>
    <property type="match status" value="1"/>
</dbReference>
<accession>A0A2P7QUV3</accession>
<dbReference type="Gene3D" id="3.30.300.90">
    <property type="entry name" value="BolA-like"/>
    <property type="match status" value="1"/>
</dbReference>
<dbReference type="Pfam" id="PF01722">
    <property type="entry name" value="BolA"/>
    <property type="match status" value="1"/>
</dbReference>
<comment type="caution">
    <text evidence="2">The sequence shown here is derived from an EMBL/GenBank/DDBJ whole genome shotgun (WGS) entry which is preliminary data.</text>
</comment>
<reference evidence="2 3" key="1">
    <citation type="submission" date="2018-03" db="EMBL/GenBank/DDBJ databases">
        <title>The draft genome of Sphingosinicella sp. GL-C-18.</title>
        <authorList>
            <person name="Liu L."/>
            <person name="Li L."/>
            <person name="Liang L."/>
            <person name="Zhang X."/>
            <person name="Wang T."/>
        </authorList>
    </citation>
    <scope>NUCLEOTIDE SEQUENCE [LARGE SCALE GENOMIC DNA]</scope>
    <source>
        <strain evidence="2 3">GL-C-18</strain>
    </source>
</reference>
<dbReference type="Proteomes" id="UP000241167">
    <property type="component" value="Unassembled WGS sequence"/>
</dbReference>
<evidence type="ECO:0000313" key="3">
    <source>
        <dbReference type="Proteomes" id="UP000241167"/>
    </source>
</evidence>
<dbReference type="EMBL" id="PXYI01000002">
    <property type="protein sequence ID" value="PSJ41756.1"/>
    <property type="molecule type" value="Genomic_DNA"/>
</dbReference>
<evidence type="ECO:0000256" key="1">
    <source>
        <dbReference type="RuleBase" id="RU003860"/>
    </source>
</evidence>
<dbReference type="InterPro" id="IPR002634">
    <property type="entry name" value="BolA"/>
</dbReference>
<protein>
    <submittedName>
        <fullName evidence="2">BolA family transcriptional regulator</fullName>
    </submittedName>
</protein>
<dbReference type="RefSeq" id="WP_106511922.1">
    <property type="nucleotide sequence ID" value="NZ_PXYI01000002.1"/>
</dbReference>
<dbReference type="InterPro" id="IPR036065">
    <property type="entry name" value="BolA-like_sf"/>
</dbReference>
<dbReference type="PANTHER" id="PTHR46230">
    <property type="match status" value="1"/>
</dbReference>
<comment type="similarity">
    <text evidence="1">Belongs to the BolA/IbaG family.</text>
</comment>
<dbReference type="PANTHER" id="PTHR46230:SF7">
    <property type="entry name" value="BOLA-LIKE PROTEIN 1"/>
    <property type="match status" value="1"/>
</dbReference>
<organism evidence="2 3">
    <name type="scientific">Allosphingosinicella deserti</name>
    <dbReference type="NCBI Taxonomy" id="2116704"/>
    <lineage>
        <taxon>Bacteria</taxon>
        <taxon>Pseudomonadati</taxon>
        <taxon>Pseudomonadota</taxon>
        <taxon>Alphaproteobacteria</taxon>
        <taxon>Sphingomonadales</taxon>
        <taxon>Sphingomonadaceae</taxon>
        <taxon>Allosphingosinicella</taxon>
    </lineage>
</organism>
<proteinExistence type="inferred from homology"/>
<dbReference type="AlphaFoldDB" id="A0A2P7QUV3"/>